<evidence type="ECO:0000313" key="6">
    <source>
        <dbReference type="EMBL" id="TWH21730.1"/>
    </source>
</evidence>
<keyword evidence="6" id="KW-0670">Pyruvate</keyword>
<accession>A0A660CDV8</accession>
<keyword evidence="6" id="KW-0808">Transferase</keyword>
<dbReference type="RefSeq" id="WP_030530176.1">
    <property type="nucleotide sequence ID" value="NZ_JOIJ01000001.1"/>
</dbReference>
<evidence type="ECO:0000313" key="7">
    <source>
        <dbReference type="Proteomes" id="UP000317303"/>
    </source>
</evidence>
<evidence type="ECO:0000259" key="5">
    <source>
        <dbReference type="Pfam" id="PF01326"/>
    </source>
</evidence>
<evidence type="ECO:0000256" key="1">
    <source>
        <dbReference type="ARBA" id="ARBA00022741"/>
    </source>
</evidence>
<keyword evidence="6" id="KW-0418">Kinase</keyword>
<dbReference type="PANTHER" id="PTHR43615">
    <property type="entry name" value="PHOSPHOENOLPYRUVATE SYNTHASE-RELATED"/>
    <property type="match status" value="1"/>
</dbReference>
<dbReference type="InterPro" id="IPR036637">
    <property type="entry name" value="Phosphohistidine_dom_sf"/>
</dbReference>
<feature type="region of interest" description="Disordered" evidence="3">
    <location>
        <begin position="405"/>
        <end position="433"/>
    </location>
</feature>
<keyword evidence="7" id="KW-1185">Reference proteome</keyword>
<keyword evidence="1" id="KW-0547">Nucleotide-binding</keyword>
<dbReference type="PANTHER" id="PTHR43615:SF1">
    <property type="entry name" value="PPDK_N DOMAIN-CONTAINING PROTEIN"/>
    <property type="match status" value="1"/>
</dbReference>
<reference evidence="6 7" key="1">
    <citation type="submission" date="2019-07" db="EMBL/GenBank/DDBJ databases">
        <title>R&amp;d 2014.</title>
        <authorList>
            <person name="Klenk H.-P."/>
        </authorList>
    </citation>
    <scope>NUCLEOTIDE SEQUENCE [LARGE SCALE GENOMIC DNA]</scope>
    <source>
        <strain evidence="6 7">DSM 43194</strain>
    </source>
</reference>
<dbReference type="FunFam" id="3.50.30.10:FF:000007">
    <property type="entry name" value="Phosphoenolpyruvate synthase"/>
    <property type="match status" value="1"/>
</dbReference>
<gene>
    <name evidence="6" type="ORF">JD82_03598</name>
</gene>
<dbReference type="Pfam" id="PF01326">
    <property type="entry name" value="PPDK_N"/>
    <property type="match status" value="2"/>
</dbReference>
<protein>
    <submittedName>
        <fullName evidence="6">Pyruvate,water dikinase</fullName>
    </submittedName>
</protein>
<dbReference type="OrthoDB" id="9765468at2"/>
<dbReference type="EMBL" id="VLJV01000001">
    <property type="protein sequence ID" value="TWH21730.1"/>
    <property type="molecule type" value="Genomic_DNA"/>
</dbReference>
<dbReference type="InterPro" id="IPR051549">
    <property type="entry name" value="PEP_Utilizing_Enz"/>
</dbReference>
<feature type="domain" description="Pyruvate phosphate dikinase AMP/ATP-binding" evidence="5">
    <location>
        <begin position="23"/>
        <end position="255"/>
    </location>
</feature>
<dbReference type="AlphaFoldDB" id="A0A660CDV8"/>
<proteinExistence type="predicted"/>
<dbReference type="Gene3D" id="3.30.1490.20">
    <property type="entry name" value="ATP-grasp fold, A domain"/>
    <property type="match status" value="1"/>
</dbReference>
<dbReference type="Proteomes" id="UP000317303">
    <property type="component" value="Unassembled WGS sequence"/>
</dbReference>
<dbReference type="Pfam" id="PF00391">
    <property type="entry name" value="PEP-utilizers"/>
    <property type="match status" value="1"/>
</dbReference>
<dbReference type="Gene3D" id="3.30.470.20">
    <property type="entry name" value="ATP-grasp fold, B domain"/>
    <property type="match status" value="2"/>
</dbReference>
<keyword evidence="2" id="KW-0067">ATP-binding</keyword>
<evidence type="ECO:0000256" key="3">
    <source>
        <dbReference type="SAM" id="MobiDB-lite"/>
    </source>
</evidence>
<dbReference type="SUPFAM" id="SSF56059">
    <property type="entry name" value="Glutathione synthetase ATP-binding domain-like"/>
    <property type="match status" value="1"/>
</dbReference>
<sequence length="871" mass="94039">MSDSRTEPRWVLSLDEVDRARLDRVGGKAAHLGELSTMGGFVVPAGFCVTTDAFRRVVEGTQSIAERLKALGDLGPDDAEAARTLSAELRDNIEQAPIPEDLSTEIAAHLDDDAAYAVRSSATAEDLPTASFAGQLDSYLNVVGRDAVLEHVRRCWASLLSERAVAYRLRATVANHGFANHGSDDRGSDHRGFDRRDVGIAVVVQRMVAADVSGVLFTADPVTSNRRVATVESVAGLGDALVSGRVSPDVHRVREGTIVDTTVAGQRPALTDEQAVRLAAVGRRIEAHFGAPQDIEWCLADDEIHVVQSRPITTLYPVPESGDGQNHVYVSVGHQQMMTDAMTPLGLSVWLMTTPAPMVHAGGRLFVDVTPQLSSPATRDGIVGVLGDSDPLIGDALRAVIARDGFLPPPPADAEHPAGHPAAPRDGEPLDADPGIVAELVANNEKSVAALKRRMSATSGPAVFDVVADDLHELRHRLVGRSTHRQVINTVLDTTTWLADTLESRLGEKGVVDTLTQSAPGNVTSQMGLELLDVADTVRPHPEVVELLRAAEARGDDTFLDRLPSVPGGSEAATAIRSYLDRYGMRCAGEIDITRPRWSEQPTALVPAILAHVAAFEPGEHARRFERGLRQAEEKRDEVLRRLRALPGGEGKADEVAHRIDVLRTFLGYREYPKYGMVRRYFVYKQALLGEARRLMEAGVLDDPEDAFFLTFDEFRDAAHSGTVDHEAVRTRRAEFATFRTLTPPRVLTSEGEVVTGSYRREDVPPGALAGLPVSAGAVEGRARVVTDMAHADLSEGDILVTAYTDPSWTPVFVSIAALVTEVGGQMTHGAVIAREYGLPAVVGVEHATQLITDGRRIRVDGTRGHVQFLD</sequence>
<dbReference type="InterPro" id="IPR008279">
    <property type="entry name" value="PEP-util_enz_mobile_dom"/>
</dbReference>
<evidence type="ECO:0000256" key="2">
    <source>
        <dbReference type="ARBA" id="ARBA00022840"/>
    </source>
</evidence>
<dbReference type="GO" id="GO:0005524">
    <property type="term" value="F:ATP binding"/>
    <property type="evidence" value="ECO:0007669"/>
    <property type="project" value="UniProtKB-KW"/>
</dbReference>
<dbReference type="InterPro" id="IPR002192">
    <property type="entry name" value="PPDK_AMP/ATP-bd"/>
</dbReference>
<feature type="domain" description="PEP-utilising enzyme mobile" evidence="4">
    <location>
        <begin position="795"/>
        <end position="865"/>
    </location>
</feature>
<organism evidence="6 7">
    <name type="scientific">Prauserella rugosa</name>
    <dbReference type="NCBI Taxonomy" id="43354"/>
    <lineage>
        <taxon>Bacteria</taxon>
        <taxon>Bacillati</taxon>
        <taxon>Actinomycetota</taxon>
        <taxon>Actinomycetes</taxon>
        <taxon>Pseudonocardiales</taxon>
        <taxon>Pseudonocardiaceae</taxon>
        <taxon>Prauserella</taxon>
    </lineage>
</organism>
<dbReference type="SUPFAM" id="SSF52009">
    <property type="entry name" value="Phosphohistidine domain"/>
    <property type="match status" value="1"/>
</dbReference>
<feature type="compositionally biased region" description="Basic and acidic residues" evidence="3">
    <location>
        <begin position="413"/>
        <end position="428"/>
    </location>
</feature>
<evidence type="ECO:0000259" key="4">
    <source>
        <dbReference type="Pfam" id="PF00391"/>
    </source>
</evidence>
<feature type="domain" description="Pyruvate phosphate dikinase AMP/ATP-binding" evidence="5">
    <location>
        <begin position="265"/>
        <end position="315"/>
    </location>
</feature>
<comment type="caution">
    <text evidence="6">The sequence shown here is derived from an EMBL/GenBank/DDBJ whole genome shotgun (WGS) entry which is preliminary data.</text>
</comment>
<dbReference type="InterPro" id="IPR013815">
    <property type="entry name" value="ATP_grasp_subdomain_1"/>
</dbReference>
<dbReference type="NCBIfam" id="NF004877">
    <property type="entry name" value="PRK06241.1-2"/>
    <property type="match status" value="1"/>
</dbReference>
<name>A0A660CDV8_9PSEU</name>
<dbReference type="Gene3D" id="3.50.30.10">
    <property type="entry name" value="Phosphohistidine domain"/>
    <property type="match status" value="1"/>
</dbReference>
<dbReference type="GO" id="GO:0016301">
    <property type="term" value="F:kinase activity"/>
    <property type="evidence" value="ECO:0007669"/>
    <property type="project" value="UniProtKB-KW"/>
</dbReference>